<evidence type="ECO:0000256" key="2">
    <source>
        <dbReference type="ARBA" id="ARBA00022630"/>
    </source>
</evidence>
<organism evidence="6 7">
    <name type="scientific">Aquimarina algiphila</name>
    <dbReference type="NCBI Taxonomy" id="2047982"/>
    <lineage>
        <taxon>Bacteria</taxon>
        <taxon>Pseudomonadati</taxon>
        <taxon>Bacteroidota</taxon>
        <taxon>Flavobacteriia</taxon>
        <taxon>Flavobacteriales</taxon>
        <taxon>Flavobacteriaceae</taxon>
        <taxon>Aquimarina</taxon>
    </lineage>
</organism>
<dbReference type="EMBL" id="VLNR01000018">
    <property type="protein sequence ID" value="TSE08933.1"/>
    <property type="molecule type" value="Genomic_DNA"/>
</dbReference>
<keyword evidence="7" id="KW-1185">Reference proteome</keyword>
<dbReference type="InterPro" id="IPR002563">
    <property type="entry name" value="Flavin_Rdtase-like_dom"/>
</dbReference>
<name>A0A554VLC9_9FLAO</name>
<sequence length="219" mass="24881">MNHYTLQNLTEMPSRHRANLINSCTGYKSCNLIATKGKNQITNVAIFNSIVHIGSNPPMLGFILRPTTVPRNTYRNLKESGFFTVNQVQQDIIADAHHTSAKYDESISEFDKTNLDPVYLDNFYAPYVKGSPIQLGCKYVNEYFIKENDTILIIGAIEHIYLNEDIIHPDGWVQLDKAKTVSCIGLDGYALPKLLERFQYAKPDQETKSLHIEPKNKDS</sequence>
<protein>
    <submittedName>
        <fullName evidence="6">Flavin reductase</fullName>
    </submittedName>
</protein>
<dbReference type="PANTHER" id="PTHR33798">
    <property type="entry name" value="FLAVOPROTEIN OXYGENASE"/>
    <property type="match status" value="1"/>
</dbReference>
<evidence type="ECO:0000256" key="3">
    <source>
        <dbReference type="ARBA" id="ARBA00022643"/>
    </source>
</evidence>
<evidence type="ECO:0000259" key="5">
    <source>
        <dbReference type="Pfam" id="PF01613"/>
    </source>
</evidence>
<comment type="caution">
    <text evidence="6">The sequence shown here is derived from an EMBL/GenBank/DDBJ whole genome shotgun (WGS) entry which is preliminary data.</text>
</comment>
<keyword evidence="3" id="KW-0288">FMN</keyword>
<keyword evidence="2" id="KW-0285">Flavoprotein</keyword>
<dbReference type="RefSeq" id="WP_143916457.1">
    <property type="nucleotide sequence ID" value="NZ_CANLFO010000014.1"/>
</dbReference>
<proteinExistence type="inferred from homology"/>
<evidence type="ECO:0000256" key="1">
    <source>
        <dbReference type="ARBA" id="ARBA00001917"/>
    </source>
</evidence>
<evidence type="ECO:0000313" key="7">
    <source>
        <dbReference type="Proteomes" id="UP000318833"/>
    </source>
</evidence>
<evidence type="ECO:0000256" key="4">
    <source>
        <dbReference type="ARBA" id="ARBA00038054"/>
    </source>
</evidence>
<dbReference type="GO" id="GO:0010181">
    <property type="term" value="F:FMN binding"/>
    <property type="evidence" value="ECO:0007669"/>
    <property type="project" value="InterPro"/>
</dbReference>
<dbReference type="OrthoDB" id="5293996at2"/>
<dbReference type="InterPro" id="IPR012349">
    <property type="entry name" value="Split_barrel_FMN-bd"/>
</dbReference>
<accession>A0A554VLC9</accession>
<feature type="domain" description="Flavin reductase like" evidence="5">
    <location>
        <begin position="32"/>
        <end position="165"/>
    </location>
</feature>
<dbReference type="Pfam" id="PF01613">
    <property type="entry name" value="Flavin_Reduct"/>
    <property type="match status" value="1"/>
</dbReference>
<evidence type="ECO:0000313" key="6">
    <source>
        <dbReference type="EMBL" id="TSE08933.1"/>
    </source>
</evidence>
<dbReference type="AlphaFoldDB" id="A0A554VLC9"/>
<dbReference type="SUPFAM" id="SSF50475">
    <property type="entry name" value="FMN-binding split barrel"/>
    <property type="match status" value="1"/>
</dbReference>
<dbReference type="GO" id="GO:0016646">
    <property type="term" value="F:oxidoreductase activity, acting on the CH-NH group of donors, NAD or NADP as acceptor"/>
    <property type="evidence" value="ECO:0007669"/>
    <property type="project" value="UniProtKB-ARBA"/>
</dbReference>
<dbReference type="PANTHER" id="PTHR33798:SF5">
    <property type="entry name" value="FLAVIN REDUCTASE LIKE DOMAIN-CONTAINING PROTEIN"/>
    <property type="match status" value="1"/>
</dbReference>
<dbReference type="Proteomes" id="UP000318833">
    <property type="component" value="Unassembled WGS sequence"/>
</dbReference>
<gene>
    <name evidence="6" type="ORF">FOF46_10710</name>
</gene>
<reference evidence="6 7" key="1">
    <citation type="submission" date="2019-07" db="EMBL/GenBank/DDBJ databases">
        <title>The draft genome sequence of Aquimarina algiphila M91.</title>
        <authorList>
            <person name="Meng X."/>
        </authorList>
    </citation>
    <scope>NUCLEOTIDE SEQUENCE [LARGE SCALE GENOMIC DNA]</scope>
    <source>
        <strain evidence="6 7">M91</strain>
    </source>
</reference>
<comment type="cofactor">
    <cofactor evidence="1">
        <name>FMN</name>
        <dbReference type="ChEBI" id="CHEBI:58210"/>
    </cofactor>
</comment>
<dbReference type="Gene3D" id="2.30.110.10">
    <property type="entry name" value="Electron Transport, Fmn-binding Protein, Chain A"/>
    <property type="match status" value="1"/>
</dbReference>
<comment type="similarity">
    <text evidence="4">Belongs to the flavoredoxin family.</text>
</comment>